<dbReference type="InterPro" id="IPR001543">
    <property type="entry name" value="FliN-like_C"/>
</dbReference>
<dbReference type="Gene3D" id="2.30.330.10">
    <property type="entry name" value="SpoA-like"/>
    <property type="match status" value="1"/>
</dbReference>
<dbReference type="OrthoDB" id="9773459at2"/>
<evidence type="ECO:0000313" key="10">
    <source>
        <dbReference type="EMBL" id="SNZ08136.1"/>
    </source>
</evidence>
<feature type="domain" description="Flagellar motor switch protein FliN-like C-terminal" evidence="9">
    <location>
        <begin position="101"/>
        <end position="171"/>
    </location>
</feature>
<dbReference type="PANTHER" id="PTHR43484:SF1">
    <property type="entry name" value="FLAGELLAR MOTOR SWITCH PROTEIN FLIN"/>
    <property type="match status" value="1"/>
</dbReference>
<feature type="region of interest" description="Disordered" evidence="8">
    <location>
        <begin position="1"/>
        <end position="73"/>
    </location>
</feature>
<keyword evidence="10" id="KW-0282">Flagellum</keyword>
<evidence type="ECO:0000256" key="1">
    <source>
        <dbReference type="ARBA" id="ARBA00004413"/>
    </source>
</evidence>
<reference evidence="11" key="1">
    <citation type="submission" date="2017-09" db="EMBL/GenBank/DDBJ databases">
        <authorList>
            <person name="Varghese N."/>
            <person name="Submissions S."/>
        </authorList>
    </citation>
    <scope>NUCLEOTIDE SEQUENCE [LARGE SCALE GENOMIC DNA]</scope>
    <source>
        <strain evidence="11">DSM 15103</strain>
    </source>
</reference>
<keyword evidence="10" id="KW-0966">Cell projection</keyword>
<evidence type="ECO:0000256" key="6">
    <source>
        <dbReference type="ARBA" id="ARBA00022779"/>
    </source>
</evidence>
<name>A0A285NJT7_9AQUI</name>
<dbReference type="GO" id="GO:0009425">
    <property type="term" value="C:bacterial-type flagellum basal body"/>
    <property type="evidence" value="ECO:0007669"/>
    <property type="project" value="InterPro"/>
</dbReference>
<feature type="compositionally biased region" description="Acidic residues" evidence="8">
    <location>
        <begin position="60"/>
        <end position="71"/>
    </location>
</feature>
<keyword evidence="10" id="KW-0969">Cilium</keyword>
<evidence type="ECO:0000256" key="3">
    <source>
        <dbReference type="ARBA" id="ARBA00021897"/>
    </source>
</evidence>
<gene>
    <name evidence="10" type="ORF">SAMN06265182_1177</name>
</gene>
<feature type="compositionally biased region" description="Basic and acidic residues" evidence="8">
    <location>
        <begin position="19"/>
        <end position="28"/>
    </location>
</feature>
<dbReference type="GO" id="GO:0071973">
    <property type="term" value="P:bacterial-type flagellum-dependent cell motility"/>
    <property type="evidence" value="ECO:0007669"/>
    <property type="project" value="InterPro"/>
</dbReference>
<feature type="compositionally biased region" description="Basic and acidic residues" evidence="8">
    <location>
        <begin position="46"/>
        <end position="58"/>
    </location>
</feature>
<sequence length="185" mass="21147">MSEEEKKENEPQENEEVDQEKLAEEWAKMAEQSQPEEEKGEEEVDQEKLAEEWAKMAEGEGGEEETGADQEELAKQWEEAVSTAEHKPEETELLEKEKLDLLMDIPLEISVEIGSTTMPLEEVLKLNPNSIVELDRYINQPIDIKVNGKLIAKGELYTVENNFGVKITSIITVQERMKLLTEEES</sequence>
<dbReference type="NCBIfam" id="TIGR02480">
    <property type="entry name" value="fliN"/>
    <property type="match status" value="1"/>
</dbReference>
<proteinExistence type="inferred from homology"/>
<evidence type="ECO:0000313" key="11">
    <source>
        <dbReference type="Proteomes" id="UP000219036"/>
    </source>
</evidence>
<keyword evidence="5" id="KW-0145">Chemotaxis</keyword>
<evidence type="ECO:0000256" key="5">
    <source>
        <dbReference type="ARBA" id="ARBA00022500"/>
    </source>
</evidence>
<organism evidence="10 11">
    <name type="scientific">Persephonella hydrogeniphila</name>
    <dbReference type="NCBI Taxonomy" id="198703"/>
    <lineage>
        <taxon>Bacteria</taxon>
        <taxon>Pseudomonadati</taxon>
        <taxon>Aquificota</taxon>
        <taxon>Aquificia</taxon>
        <taxon>Aquificales</taxon>
        <taxon>Hydrogenothermaceae</taxon>
        <taxon>Persephonella</taxon>
    </lineage>
</organism>
<dbReference type="InterPro" id="IPR051469">
    <property type="entry name" value="FliN/MopA/SpaO"/>
</dbReference>
<dbReference type="RefSeq" id="WP_097000351.1">
    <property type="nucleotide sequence ID" value="NZ_OBEI01000004.1"/>
</dbReference>
<dbReference type="Proteomes" id="UP000219036">
    <property type="component" value="Unassembled WGS sequence"/>
</dbReference>
<dbReference type="SUPFAM" id="SSF101801">
    <property type="entry name" value="Surface presentation of antigens (SPOA)"/>
    <property type="match status" value="1"/>
</dbReference>
<dbReference type="GO" id="GO:0005886">
    <property type="term" value="C:plasma membrane"/>
    <property type="evidence" value="ECO:0007669"/>
    <property type="project" value="UniProtKB-SubCell"/>
</dbReference>
<dbReference type="GO" id="GO:0006935">
    <property type="term" value="P:chemotaxis"/>
    <property type="evidence" value="ECO:0007669"/>
    <property type="project" value="UniProtKB-KW"/>
</dbReference>
<dbReference type="InterPro" id="IPR012826">
    <property type="entry name" value="FliN"/>
</dbReference>
<dbReference type="PANTHER" id="PTHR43484">
    <property type="match status" value="1"/>
</dbReference>
<dbReference type="InterPro" id="IPR036429">
    <property type="entry name" value="SpoA-like_sf"/>
</dbReference>
<dbReference type="Pfam" id="PF01052">
    <property type="entry name" value="FliMN_C"/>
    <property type="match status" value="1"/>
</dbReference>
<evidence type="ECO:0000259" key="9">
    <source>
        <dbReference type="Pfam" id="PF01052"/>
    </source>
</evidence>
<keyword evidence="6" id="KW-0283">Flagellar rotation</keyword>
<dbReference type="GO" id="GO:0003774">
    <property type="term" value="F:cytoskeletal motor activity"/>
    <property type="evidence" value="ECO:0007669"/>
    <property type="project" value="InterPro"/>
</dbReference>
<dbReference type="PRINTS" id="PR00956">
    <property type="entry name" value="FLGMOTORFLIN"/>
</dbReference>
<comment type="similarity">
    <text evidence="2">Belongs to the FliN/MopA/SpaO family.</text>
</comment>
<evidence type="ECO:0000256" key="8">
    <source>
        <dbReference type="SAM" id="MobiDB-lite"/>
    </source>
</evidence>
<feature type="compositionally biased region" description="Basic and acidic residues" evidence="8">
    <location>
        <begin position="1"/>
        <end position="10"/>
    </location>
</feature>
<accession>A0A285NJT7</accession>
<evidence type="ECO:0000256" key="7">
    <source>
        <dbReference type="ARBA" id="ARBA00023136"/>
    </source>
</evidence>
<keyword evidence="4" id="KW-1003">Cell membrane</keyword>
<keyword evidence="7" id="KW-0472">Membrane</keyword>
<evidence type="ECO:0000256" key="2">
    <source>
        <dbReference type="ARBA" id="ARBA00009226"/>
    </source>
</evidence>
<feature type="compositionally biased region" description="Acidic residues" evidence="8">
    <location>
        <begin position="34"/>
        <end position="45"/>
    </location>
</feature>
<keyword evidence="11" id="KW-1185">Reference proteome</keyword>
<dbReference type="InterPro" id="IPR001172">
    <property type="entry name" value="FliN_T3SS_HrcQb"/>
</dbReference>
<comment type="subcellular location">
    <subcellularLocation>
        <location evidence="1">Cell membrane</location>
        <topology evidence="1">Peripheral membrane protein</topology>
        <orientation evidence="1">Cytoplasmic side</orientation>
    </subcellularLocation>
</comment>
<evidence type="ECO:0000256" key="4">
    <source>
        <dbReference type="ARBA" id="ARBA00022475"/>
    </source>
</evidence>
<protein>
    <recommendedName>
        <fullName evidence="3">Flagellar motor switch protein FliN</fullName>
    </recommendedName>
</protein>
<dbReference type="AlphaFoldDB" id="A0A285NJT7"/>
<dbReference type="EMBL" id="OBEI01000004">
    <property type="protein sequence ID" value="SNZ08136.1"/>
    <property type="molecule type" value="Genomic_DNA"/>
</dbReference>